<reference evidence="1 2" key="2">
    <citation type="journal article" date="2016" name="Microb. Ecol.">
        <title>Genome Characteristics of a Novel Type I Methanotroph (Sn10-6) Isolated from a Flooded Indian Rice Field.</title>
        <authorList>
            <person name="Rahalkar M.C."/>
            <person name="Pandit P.S."/>
            <person name="Dhakephalkar P.K."/>
            <person name="Pore S."/>
            <person name="Arora P."/>
            <person name="Kapse N."/>
        </authorList>
    </citation>
    <scope>NUCLEOTIDE SEQUENCE [LARGE SCALE GENOMIC DNA]</scope>
    <source>
        <strain evidence="1 2">Sn10-6</strain>
    </source>
</reference>
<evidence type="ECO:0000313" key="1">
    <source>
        <dbReference type="EMBL" id="KJV06525.1"/>
    </source>
</evidence>
<evidence type="ECO:0008006" key="3">
    <source>
        <dbReference type="Google" id="ProtNLM"/>
    </source>
</evidence>
<dbReference type="Pfam" id="PF13711">
    <property type="entry name" value="DUF4160"/>
    <property type="match status" value="1"/>
</dbReference>
<accession>A0A0F3II99</accession>
<dbReference type="Proteomes" id="UP000033684">
    <property type="component" value="Unassembled WGS sequence"/>
</dbReference>
<evidence type="ECO:0000313" key="2">
    <source>
        <dbReference type="Proteomes" id="UP000033684"/>
    </source>
</evidence>
<reference evidence="2" key="1">
    <citation type="submission" date="2015-03" db="EMBL/GenBank/DDBJ databases">
        <title>Draft genome sequence of a novel methanotroph (Sn10-6) isolated from flooded ricefield rhizosphere in India.</title>
        <authorList>
            <person name="Pandit P.S."/>
            <person name="Pore S.D."/>
            <person name="Arora P."/>
            <person name="Kapse N.G."/>
            <person name="Dhakephalkar P.K."/>
            <person name="Rahalkar M.C."/>
        </authorList>
    </citation>
    <scope>NUCLEOTIDE SEQUENCE [LARGE SCALE GENOMIC DNA]</scope>
    <source>
        <strain evidence="2">Sn10-6</strain>
    </source>
</reference>
<dbReference type="InterPro" id="IPR025427">
    <property type="entry name" value="DUF4160"/>
</dbReference>
<keyword evidence="2" id="KW-1185">Reference proteome</keyword>
<dbReference type="EMBL" id="LAJX01000104">
    <property type="protein sequence ID" value="KJV06525.1"/>
    <property type="molecule type" value="Genomic_DNA"/>
</dbReference>
<dbReference type="RefSeq" id="WP_045779215.1">
    <property type="nucleotide sequence ID" value="NZ_LAJX01000104.1"/>
</dbReference>
<comment type="caution">
    <text evidence="1">The sequence shown here is derived from an EMBL/GenBank/DDBJ whole genome shotgun (WGS) entry which is preliminary data.</text>
</comment>
<gene>
    <name evidence="1" type="ORF">VZ94_10615</name>
</gene>
<organism evidence="1 2">
    <name type="scientific">Methylocucumis oryzae</name>
    <dbReference type="NCBI Taxonomy" id="1632867"/>
    <lineage>
        <taxon>Bacteria</taxon>
        <taxon>Pseudomonadati</taxon>
        <taxon>Pseudomonadota</taxon>
        <taxon>Gammaproteobacteria</taxon>
        <taxon>Methylococcales</taxon>
        <taxon>Methylococcaceae</taxon>
        <taxon>Methylocucumis</taxon>
    </lineage>
</organism>
<dbReference type="AlphaFoldDB" id="A0A0F3II99"/>
<protein>
    <recommendedName>
        <fullName evidence="3">DUF4160 domain-containing protein</fullName>
    </recommendedName>
</protein>
<proteinExistence type="predicted"/>
<name>A0A0F3II99_9GAMM</name>
<sequence>MPEICRFYGIIIRMYLIDNEHPPRHVHIKYGDYEAIMELMNLNIIDGCLPKKCRQLVREWAEAHQEELIEMRDSQTPQNCPFGVSYEISRF</sequence>
<dbReference type="PATRIC" id="fig|1632867.3.peg.172"/>